<dbReference type="EMBL" id="FUKW01000110">
    <property type="protein sequence ID" value="SJN39178.1"/>
    <property type="molecule type" value="Genomic_DNA"/>
</dbReference>
<evidence type="ECO:0000313" key="1">
    <source>
        <dbReference type="EMBL" id="SJN39178.1"/>
    </source>
</evidence>
<proteinExistence type="predicted"/>
<reference evidence="1 2" key="1">
    <citation type="submission" date="2017-02" db="EMBL/GenBank/DDBJ databases">
        <authorList>
            <person name="Peterson S.W."/>
        </authorList>
    </citation>
    <scope>NUCLEOTIDE SEQUENCE [LARGE SCALE GENOMIC DNA]</scope>
    <source>
        <strain evidence="1 2">42ea</strain>
    </source>
</reference>
<name>A0A1R4K4M0_9LACT</name>
<dbReference type="Proteomes" id="UP000195611">
    <property type="component" value="Unassembled WGS sequence"/>
</dbReference>
<dbReference type="RefSeq" id="WP_179203951.1">
    <property type="nucleotide sequence ID" value="NZ_FUKW01000110.1"/>
</dbReference>
<evidence type="ECO:0000313" key="2">
    <source>
        <dbReference type="Proteomes" id="UP000195611"/>
    </source>
</evidence>
<dbReference type="AlphaFoldDB" id="A0A1R4K4M0"/>
<organism evidence="1 2">
    <name type="scientific">Marinilactibacillus psychrotolerans 42ea</name>
    <dbReference type="NCBI Taxonomy" id="1255609"/>
    <lineage>
        <taxon>Bacteria</taxon>
        <taxon>Bacillati</taxon>
        <taxon>Bacillota</taxon>
        <taxon>Bacilli</taxon>
        <taxon>Lactobacillales</taxon>
        <taxon>Carnobacteriaceae</taxon>
        <taxon>Marinilactibacillus</taxon>
    </lineage>
</organism>
<protein>
    <submittedName>
        <fullName evidence="1">Uncharacterized protein</fullName>
    </submittedName>
</protein>
<gene>
    <name evidence="1" type="ORF">FM115_08125</name>
</gene>
<sequence length="47" mass="5368">MEKFVQELKEKKVVIANDEALNEVNGGNTSCLICINDIWKSLIQKFN</sequence>
<accession>A0A1R4K4M0</accession>